<keyword evidence="5" id="KW-0256">Endoplasmic reticulum</keyword>
<dbReference type="Pfam" id="PF04389">
    <property type="entry name" value="Peptidase_M28"/>
    <property type="match status" value="1"/>
</dbReference>
<evidence type="ECO:0000256" key="2">
    <source>
        <dbReference type="ARBA" id="ARBA00004240"/>
    </source>
</evidence>
<evidence type="ECO:0000256" key="8">
    <source>
        <dbReference type="SAM" id="Phobius"/>
    </source>
</evidence>
<comment type="cofactor">
    <cofactor evidence="1">
        <name>Zn(2+)</name>
        <dbReference type="ChEBI" id="CHEBI:29105"/>
    </cofactor>
</comment>
<dbReference type="GO" id="GO:0008235">
    <property type="term" value="F:metalloexopeptidase activity"/>
    <property type="evidence" value="ECO:0007669"/>
    <property type="project" value="InterPro"/>
</dbReference>
<evidence type="ECO:0000256" key="4">
    <source>
        <dbReference type="ARBA" id="ARBA00022801"/>
    </source>
</evidence>
<feature type="transmembrane region" description="Helical" evidence="8">
    <location>
        <begin position="116"/>
        <end position="137"/>
    </location>
</feature>
<evidence type="ECO:0000256" key="6">
    <source>
        <dbReference type="ARBA" id="ARBA00022833"/>
    </source>
</evidence>
<evidence type="ECO:0000313" key="11">
    <source>
        <dbReference type="Proteomes" id="UP000789572"/>
    </source>
</evidence>
<dbReference type="AlphaFoldDB" id="A0A9N9EHB5"/>
<organism evidence="10 11">
    <name type="scientific">Paraglomus occultum</name>
    <dbReference type="NCBI Taxonomy" id="144539"/>
    <lineage>
        <taxon>Eukaryota</taxon>
        <taxon>Fungi</taxon>
        <taxon>Fungi incertae sedis</taxon>
        <taxon>Mucoromycota</taxon>
        <taxon>Glomeromycotina</taxon>
        <taxon>Glomeromycetes</taxon>
        <taxon>Paraglomerales</taxon>
        <taxon>Paraglomeraceae</taxon>
        <taxon>Paraglomus</taxon>
    </lineage>
</organism>
<feature type="transmembrane region" description="Helical" evidence="8">
    <location>
        <begin position="87"/>
        <end position="104"/>
    </location>
</feature>
<comment type="similarity">
    <text evidence="7">Belongs to the peptidase M28 family.</text>
</comment>
<dbReference type="Proteomes" id="UP000789572">
    <property type="component" value="Unassembled WGS sequence"/>
</dbReference>
<dbReference type="InterPro" id="IPR045175">
    <property type="entry name" value="M28_fam"/>
</dbReference>
<dbReference type="Gene3D" id="3.40.630.10">
    <property type="entry name" value="Zn peptidases"/>
    <property type="match status" value="1"/>
</dbReference>
<keyword evidence="3 7" id="KW-0645">Protease</keyword>
<comment type="caution">
    <text evidence="10">The sequence shown here is derived from an EMBL/GenBank/DDBJ whole genome shotgun (WGS) entry which is preliminary data.</text>
</comment>
<dbReference type="GO" id="GO:0046872">
    <property type="term" value="F:metal ion binding"/>
    <property type="evidence" value="ECO:0007669"/>
    <property type="project" value="UniProtKB-KW"/>
</dbReference>
<comment type="subcellular location">
    <subcellularLocation>
        <location evidence="2">Endoplasmic reticulum</location>
    </subcellularLocation>
</comment>
<sequence>TDFRQFVDYGNLTGLDMALYKNSYFYHTPLDKLDSVTPGTIQHMGDNSLALFEFLTSEADLTGLKFTSNVIYYDLLGQYFIVYEWETAQVIHGATVFIVSILIIMESRKIQDILSLGLGVLAVALSLILSVAVPNIIAKVYT</sequence>
<evidence type="ECO:0000256" key="5">
    <source>
        <dbReference type="ARBA" id="ARBA00022824"/>
    </source>
</evidence>
<evidence type="ECO:0000256" key="1">
    <source>
        <dbReference type="ARBA" id="ARBA00001947"/>
    </source>
</evidence>
<keyword evidence="7" id="KW-0479">Metal-binding</keyword>
<dbReference type="GO" id="GO:0006508">
    <property type="term" value="P:proteolysis"/>
    <property type="evidence" value="ECO:0007669"/>
    <property type="project" value="UniProtKB-KW"/>
</dbReference>
<evidence type="ECO:0000256" key="7">
    <source>
        <dbReference type="RuleBase" id="RU361240"/>
    </source>
</evidence>
<name>A0A9N9EHB5_9GLOM</name>
<gene>
    <name evidence="10" type="ORF">POCULU_LOCUS11354</name>
</gene>
<dbReference type="OrthoDB" id="76293at2759"/>
<dbReference type="EC" id="3.4.-.-" evidence="7"/>
<protein>
    <recommendedName>
        <fullName evidence="7">Peptide hydrolase</fullName>
        <ecNumber evidence="7">3.4.-.-</ecNumber>
    </recommendedName>
</protein>
<dbReference type="GO" id="GO:0005783">
    <property type="term" value="C:endoplasmic reticulum"/>
    <property type="evidence" value="ECO:0007669"/>
    <property type="project" value="UniProtKB-SubCell"/>
</dbReference>
<keyword evidence="6 7" id="KW-0862">Zinc</keyword>
<dbReference type="PANTHER" id="PTHR12147">
    <property type="entry name" value="METALLOPEPTIDASE M28 FAMILY MEMBER"/>
    <property type="match status" value="1"/>
</dbReference>
<keyword evidence="8" id="KW-1133">Transmembrane helix</keyword>
<feature type="domain" description="Peptidase M28" evidence="9">
    <location>
        <begin position="1"/>
        <end position="51"/>
    </location>
</feature>
<keyword evidence="8" id="KW-0472">Membrane</keyword>
<reference evidence="10" key="1">
    <citation type="submission" date="2021-06" db="EMBL/GenBank/DDBJ databases">
        <authorList>
            <person name="Kallberg Y."/>
            <person name="Tangrot J."/>
            <person name="Rosling A."/>
        </authorList>
    </citation>
    <scope>NUCLEOTIDE SEQUENCE</scope>
    <source>
        <strain evidence="10">IA702</strain>
    </source>
</reference>
<dbReference type="SUPFAM" id="SSF53187">
    <property type="entry name" value="Zn-dependent exopeptidases"/>
    <property type="match status" value="1"/>
</dbReference>
<accession>A0A9N9EHB5</accession>
<keyword evidence="4 7" id="KW-0378">Hydrolase</keyword>
<feature type="non-terminal residue" evidence="10">
    <location>
        <position position="142"/>
    </location>
</feature>
<keyword evidence="8" id="KW-0812">Transmembrane</keyword>
<keyword evidence="11" id="KW-1185">Reference proteome</keyword>
<dbReference type="EMBL" id="CAJVPJ010007917">
    <property type="protein sequence ID" value="CAG8678362.1"/>
    <property type="molecule type" value="Genomic_DNA"/>
</dbReference>
<dbReference type="InterPro" id="IPR007484">
    <property type="entry name" value="Peptidase_M28"/>
</dbReference>
<proteinExistence type="inferred from homology"/>
<evidence type="ECO:0000256" key="3">
    <source>
        <dbReference type="ARBA" id="ARBA00022670"/>
    </source>
</evidence>
<evidence type="ECO:0000259" key="9">
    <source>
        <dbReference type="Pfam" id="PF04389"/>
    </source>
</evidence>
<dbReference type="PANTHER" id="PTHR12147:SF22">
    <property type="entry name" value="ENDOPLASMIC RETICULUM METALLOPEPTIDASE 1"/>
    <property type="match status" value="1"/>
</dbReference>
<feature type="non-terminal residue" evidence="10">
    <location>
        <position position="1"/>
    </location>
</feature>
<evidence type="ECO:0000313" key="10">
    <source>
        <dbReference type="EMBL" id="CAG8678362.1"/>
    </source>
</evidence>